<keyword evidence="2" id="KW-1185">Reference proteome</keyword>
<comment type="caution">
    <text evidence="1">The sequence shown here is derived from an EMBL/GenBank/DDBJ whole genome shotgun (WGS) entry which is preliminary data.</text>
</comment>
<accession>A0ACB7PEF8</accession>
<organism evidence="1 2">
    <name type="scientific">Chaetomium tenue</name>
    <dbReference type="NCBI Taxonomy" id="1854479"/>
    <lineage>
        <taxon>Eukaryota</taxon>
        <taxon>Fungi</taxon>
        <taxon>Dikarya</taxon>
        <taxon>Ascomycota</taxon>
        <taxon>Pezizomycotina</taxon>
        <taxon>Sordariomycetes</taxon>
        <taxon>Sordariomycetidae</taxon>
        <taxon>Sordariales</taxon>
        <taxon>Chaetomiaceae</taxon>
        <taxon>Chaetomium</taxon>
    </lineage>
</organism>
<dbReference type="Proteomes" id="UP000724584">
    <property type="component" value="Unassembled WGS sequence"/>
</dbReference>
<evidence type="ECO:0000313" key="1">
    <source>
        <dbReference type="EMBL" id="KAH6637164.1"/>
    </source>
</evidence>
<gene>
    <name evidence="1" type="ORF">F5144DRAFT_569812</name>
</gene>
<name>A0ACB7PEF8_9PEZI</name>
<protein>
    <submittedName>
        <fullName evidence="1">Uncharacterized protein</fullName>
    </submittedName>
</protein>
<reference evidence="1 2" key="1">
    <citation type="journal article" date="2021" name="Nat. Commun.">
        <title>Genetic determinants of endophytism in the Arabidopsis root mycobiome.</title>
        <authorList>
            <person name="Mesny F."/>
            <person name="Miyauchi S."/>
            <person name="Thiergart T."/>
            <person name="Pickel B."/>
            <person name="Atanasova L."/>
            <person name="Karlsson M."/>
            <person name="Huettel B."/>
            <person name="Barry K.W."/>
            <person name="Haridas S."/>
            <person name="Chen C."/>
            <person name="Bauer D."/>
            <person name="Andreopoulos W."/>
            <person name="Pangilinan J."/>
            <person name="LaButti K."/>
            <person name="Riley R."/>
            <person name="Lipzen A."/>
            <person name="Clum A."/>
            <person name="Drula E."/>
            <person name="Henrissat B."/>
            <person name="Kohler A."/>
            <person name="Grigoriev I.V."/>
            <person name="Martin F.M."/>
            <person name="Hacquard S."/>
        </authorList>
    </citation>
    <scope>NUCLEOTIDE SEQUENCE [LARGE SCALE GENOMIC DNA]</scope>
    <source>
        <strain evidence="1 2">MPI-SDFR-AT-0079</strain>
    </source>
</reference>
<dbReference type="EMBL" id="JAGIZQ010000003">
    <property type="protein sequence ID" value="KAH6637164.1"/>
    <property type="molecule type" value="Genomic_DNA"/>
</dbReference>
<proteinExistence type="predicted"/>
<sequence>MSSRGFKIPLSMHWVAVYAFALVSLFGVYLLSFSDIGYFRDDHTPVEGSQNVPVAQPPPAAVPLNPTLNSPNAPSTSTTPAYDSNKGAGDHVETLDPPQPGQVKIVGLVFFGRRDLVRVLDCYLKRNLRINGGLLDEVVFAINTDIKEDLDYLNNELLSFPYYRKFQANEHGYLGQWLAVDERDTIYVKIDDDVVFLEDHTIASVVQPLVDNPSYFAVSANVINNPALSWVHYHLGVFEPYWPEMKKPWSPSPESSWRASELPSYKGPADGPDGFKIDGSTPAPFPGHRWLPVRHKNKDEYEDPTKFPAATLTYDAHGPSLDNWATAAQLHYSFFQHLENNETSLYKFAIWDYHYARISINFIAFRGGDIMDAYPFPHSDDEKFLTVEHSKKLGKHVVVAGDGLAVHYAFRPQRRAHDGHGITDTDILRRYTAYAKELVCPFPKREVKASPLLRTEQKRRRKGPGRGR</sequence>
<evidence type="ECO:0000313" key="2">
    <source>
        <dbReference type="Proteomes" id="UP000724584"/>
    </source>
</evidence>